<dbReference type="Pfam" id="PF13589">
    <property type="entry name" value="HATPase_c_3"/>
    <property type="match status" value="1"/>
</dbReference>
<evidence type="ECO:0000313" key="4">
    <source>
        <dbReference type="Proteomes" id="UP000731465"/>
    </source>
</evidence>
<reference evidence="3 4" key="1">
    <citation type="submission" date="2021-03" db="EMBL/GenBank/DDBJ databases">
        <title>Succinivibrio sp. nov. isolated from feces of cow.</title>
        <authorList>
            <person name="Choi J.-Y."/>
        </authorList>
    </citation>
    <scope>NUCLEOTIDE SEQUENCE [LARGE SCALE GENOMIC DNA]</scope>
    <source>
        <strain evidence="3 4">AGMB01872</strain>
    </source>
</reference>
<dbReference type="SUPFAM" id="SSF55874">
    <property type="entry name" value="ATPase domain of HSP90 chaperone/DNA topoisomerase II/histidine kinase"/>
    <property type="match status" value="1"/>
</dbReference>
<dbReference type="Proteomes" id="UP000731465">
    <property type="component" value="Unassembled WGS sequence"/>
</dbReference>
<dbReference type="EMBL" id="JAGFNY010000020">
    <property type="protein sequence ID" value="MBW7570505.1"/>
    <property type="molecule type" value="Genomic_DNA"/>
</dbReference>
<keyword evidence="4" id="KW-1185">Reference proteome</keyword>
<organism evidence="3 4">
    <name type="scientific">Succinivibrio faecicola</name>
    <dbReference type="NCBI Taxonomy" id="2820300"/>
    <lineage>
        <taxon>Bacteria</taxon>
        <taxon>Pseudomonadati</taxon>
        <taxon>Pseudomonadota</taxon>
        <taxon>Gammaproteobacteria</taxon>
        <taxon>Aeromonadales</taxon>
        <taxon>Succinivibrionaceae</taxon>
        <taxon>Succinivibrio</taxon>
    </lineage>
</organism>
<dbReference type="PANTHER" id="PTHR23337">
    <property type="entry name" value="ZINC FINGER CW-TYPE COILED-COIL DOMAIN PROTEIN 1"/>
    <property type="match status" value="1"/>
</dbReference>
<dbReference type="InterPro" id="IPR036890">
    <property type="entry name" value="HATPase_C_sf"/>
</dbReference>
<evidence type="ECO:0000256" key="1">
    <source>
        <dbReference type="ARBA" id="ARBA00022723"/>
    </source>
</evidence>
<dbReference type="RefSeq" id="WP_219937728.1">
    <property type="nucleotide sequence ID" value="NZ_JAGFNY010000020.1"/>
</dbReference>
<proteinExistence type="predicted"/>
<keyword evidence="3" id="KW-0547">Nucleotide-binding</keyword>
<protein>
    <submittedName>
        <fullName evidence="3">ATP-binding protein</fullName>
    </submittedName>
</protein>
<comment type="caution">
    <text evidence="3">The sequence shown here is derived from an EMBL/GenBank/DDBJ whole genome shotgun (WGS) entry which is preliminary data.</text>
</comment>
<sequence length="487" mass="55952">MSTYESIPQASLLLNSLRSVGYAEDAAIADIVDNSISAKATEIKINFNWEKQEIVIQDNGIGMSKNELYENMKIGSSDPNASRDDLDLGRFGMGLKTASFSLGRQLIVVTNKNGLMSNASWDLDSVDKLGWKLIIDDEGIYEEYLDKEQLSSTAVIIKKLDVFKERNKSSNLKKYFFSVIRDVTEHLRVVFHRFIKEDGLRIYVNDNLLEAWDPFVLDNSATQELPSEELWDSEYNTCATIQPYVLPHKTKFISESAYEEAAGYRGWNLNQGIYLYRNRRLIISGTWFNLVKKEPAFNLARIKIDINSESDEYWKIDIKKSRASLPSAYRDRLFATVFDCTSRSTKVFNSRGAYSKSPLVPKLDFVWEQTKTKNGYLFKINKKHPILDSIRSELDDMGREKLKSFISLIENFAPYMKNCMVNTCSSNEINVDESVRQKDIAELTKIIKVFFAQGFSVEEIIETINDMPLYNYINDQVNSILESIRDK</sequence>
<dbReference type="Gene3D" id="3.30.565.10">
    <property type="entry name" value="Histidine kinase-like ATPase, C-terminal domain"/>
    <property type="match status" value="1"/>
</dbReference>
<evidence type="ECO:0000256" key="2">
    <source>
        <dbReference type="ARBA" id="ARBA00023054"/>
    </source>
</evidence>
<keyword evidence="2" id="KW-0175">Coiled coil</keyword>
<keyword evidence="1" id="KW-0479">Metal-binding</keyword>
<dbReference type="GO" id="GO:0005524">
    <property type="term" value="F:ATP binding"/>
    <property type="evidence" value="ECO:0007669"/>
    <property type="project" value="UniProtKB-KW"/>
</dbReference>
<accession>A0ABS7DGT3</accession>
<evidence type="ECO:0000313" key="3">
    <source>
        <dbReference type="EMBL" id="MBW7570505.1"/>
    </source>
</evidence>
<keyword evidence="3" id="KW-0067">ATP-binding</keyword>
<dbReference type="PANTHER" id="PTHR23337:SF3">
    <property type="entry name" value="MORC FAMILY CW-TYPE ZINC FINGER 2"/>
    <property type="match status" value="1"/>
</dbReference>
<gene>
    <name evidence="3" type="ORF">J5V48_06320</name>
</gene>
<name>A0ABS7DGT3_9GAMM</name>